<dbReference type="InterPro" id="IPR000847">
    <property type="entry name" value="LysR_HTH_N"/>
</dbReference>
<dbReference type="GO" id="GO:0000976">
    <property type="term" value="F:transcription cis-regulatory region binding"/>
    <property type="evidence" value="ECO:0007669"/>
    <property type="project" value="TreeGrafter"/>
</dbReference>
<evidence type="ECO:0000256" key="4">
    <source>
        <dbReference type="ARBA" id="ARBA00023163"/>
    </source>
</evidence>
<name>A0A857J638_9BURK</name>
<gene>
    <name evidence="6" type="ORF">GT347_16605</name>
</gene>
<dbReference type="PANTHER" id="PTHR30126:SF94">
    <property type="entry name" value="LYSR FAMILY TRANSCRIPTIONAL REGULATOR"/>
    <property type="match status" value="1"/>
</dbReference>
<reference evidence="6 7" key="1">
    <citation type="submission" date="2020-01" db="EMBL/GenBank/DDBJ databases">
        <title>Genome sequencing of strain KACC 21265.</title>
        <authorList>
            <person name="Heo J."/>
            <person name="Kim S.-J."/>
            <person name="Kim J.-S."/>
            <person name="Hong S.-B."/>
            <person name="Kwon S.-W."/>
        </authorList>
    </citation>
    <scope>NUCLEOTIDE SEQUENCE [LARGE SCALE GENOMIC DNA]</scope>
    <source>
        <strain evidence="6 7">KACC 21265</strain>
    </source>
</reference>
<evidence type="ECO:0000256" key="1">
    <source>
        <dbReference type="ARBA" id="ARBA00009437"/>
    </source>
</evidence>
<dbReference type="PROSITE" id="PS50931">
    <property type="entry name" value="HTH_LYSR"/>
    <property type="match status" value="1"/>
</dbReference>
<dbReference type="KEGG" id="xyk:GT347_16605"/>
<dbReference type="InterPro" id="IPR036388">
    <property type="entry name" value="WH-like_DNA-bd_sf"/>
</dbReference>
<keyword evidence="4" id="KW-0804">Transcription</keyword>
<dbReference type="RefSeq" id="WP_160553267.1">
    <property type="nucleotide sequence ID" value="NZ_CP047650.1"/>
</dbReference>
<dbReference type="InterPro" id="IPR005119">
    <property type="entry name" value="LysR_subst-bd"/>
</dbReference>
<dbReference type="SUPFAM" id="SSF53850">
    <property type="entry name" value="Periplasmic binding protein-like II"/>
    <property type="match status" value="1"/>
</dbReference>
<keyword evidence="7" id="KW-1185">Reference proteome</keyword>
<dbReference type="Pfam" id="PF00126">
    <property type="entry name" value="HTH_1"/>
    <property type="match status" value="1"/>
</dbReference>
<evidence type="ECO:0000313" key="6">
    <source>
        <dbReference type="EMBL" id="QHI99454.1"/>
    </source>
</evidence>
<dbReference type="PANTHER" id="PTHR30126">
    <property type="entry name" value="HTH-TYPE TRANSCRIPTIONAL REGULATOR"/>
    <property type="match status" value="1"/>
</dbReference>
<dbReference type="Gene3D" id="3.40.190.10">
    <property type="entry name" value="Periplasmic binding protein-like II"/>
    <property type="match status" value="2"/>
</dbReference>
<evidence type="ECO:0000256" key="3">
    <source>
        <dbReference type="ARBA" id="ARBA00023125"/>
    </source>
</evidence>
<evidence type="ECO:0000256" key="2">
    <source>
        <dbReference type="ARBA" id="ARBA00023015"/>
    </source>
</evidence>
<dbReference type="Gene3D" id="1.10.10.10">
    <property type="entry name" value="Winged helix-like DNA-binding domain superfamily/Winged helix DNA-binding domain"/>
    <property type="match status" value="1"/>
</dbReference>
<dbReference type="GO" id="GO:0003700">
    <property type="term" value="F:DNA-binding transcription factor activity"/>
    <property type="evidence" value="ECO:0007669"/>
    <property type="project" value="InterPro"/>
</dbReference>
<proteinExistence type="inferred from homology"/>
<comment type="similarity">
    <text evidence="1">Belongs to the LysR transcriptional regulatory family.</text>
</comment>
<evidence type="ECO:0000259" key="5">
    <source>
        <dbReference type="PROSITE" id="PS50931"/>
    </source>
</evidence>
<dbReference type="EMBL" id="CP047650">
    <property type="protein sequence ID" value="QHI99454.1"/>
    <property type="molecule type" value="Genomic_DNA"/>
</dbReference>
<dbReference type="InterPro" id="IPR036390">
    <property type="entry name" value="WH_DNA-bd_sf"/>
</dbReference>
<dbReference type="AlphaFoldDB" id="A0A857J638"/>
<dbReference type="Proteomes" id="UP000464787">
    <property type="component" value="Chromosome"/>
</dbReference>
<evidence type="ECO:0000313" key="7">
    <source>
        <dbReference type="Proteomes" id="UP000464787"/>
    </source>
</evidence>
<keyword evidence="3" id="KW-0238">DNA-binding</keyword>
<dbReference type="Pfam" id="PF03466">
    <property type="entry name" value="LysR_substrate"/>
    <property type="match status" value="1"/>
</dbReference>
<feature type="domain" description="HTH lysR-type" evidence="5">
    <location>
        <begin position="1"/>
        <end position="57"/>
    </location>
</feature>
<keyword evidence="2" id="KW-0805">Transcription regulation</keyword>
<dbReference type="SUPFAM" id="SSF46785">
    <property type="entry name" value="Winged helix' DNA-binding domain"/>
    <property type="match status" value="1"/>
</dbReference>
<protein>
    <submittedName>
        <fullName evidence="6">LysR family transcriptional regulator</fullName>
    </submittedName>
</protein>
<dbReference type="FunFam" id="1.10.10.10:FF:000001">
    <property type="entry name" value="LysR family transcriptional regulator"/>
    <property type="match status" value="1"/>
</dbReference>
<dbReference type="PRINTS" id="PR00039">
    <property type="entry name" value="HTHLYSR"/>
</dbReference>
<accession>A0A857J638</accession>
<sequence>MIGHLQTLAAIARHGTFAAAADRIGLTPSAVSVQMRKLEETLGVALFDRSGRNAVLNEAGRRALLHAEQILELFGQMASGVDDAALTGTLRAGAVMTELLGSVVNALPLFRQRFPKVELQLTPGASAELIGLVEQQRLDCAVIVRPAYPLEGVLHWRALRQEPFVLIAAADERSDDVPWLLAHRPFVRYDRRSHGGHLVDRFLRRKRYVLDEALETDSIEAIVLFVARGGGVAIIPRTPVLQSLRAQVREIELGVDTFYREIGLLERTDNPRAHLNGDFWMALKEVGGVAT</sequence>
<organism evidence="6 7">
    <name type="scientific">Xylophilus rhododendri</name>
    <dbReference type="NCBI Taxonomy" id="2697032"/>
    <lineage>
        <taxon>Bacteria</taxon>
        <taxon>Pseudomonadati</taxon>
        <taxon>Pseudomonadota</taxon>
        <taxon>Betaproteobacteria</taxon>
        <taxon>Burkholderiales</taxon>
        <taxon>Xylophilus</taxon>
    </lineage>
</organism>